<gene>
    <name evidence="1" type="ORF">SAMN04487977_11092</name>
</gene>
<dbReference type="RefSeq" id="WP_074645080.1">
    <property type="nucleotide sequence ID" value="NZ_FOFU01000010.1"/>
</dbReference>
<reference evidence="1 2" key="1">
    <citation type="submission" date="2016-10" db="EMBL/GenBank/DDBJ databases">
        <authorList>
            <person name="de Groot N.N."/>
        </authorList>
    </citation>
    <scope>NUCLEOTIDE SEQUENCE [LARGE SCALE GENOMIC DNA]</scope>
    <source>
        <strain evidence="1 2">B25</strain>
    </source>
</reference>
<dbReference type="AlphaFoldDB" id="A0A1H9IT83"/>
<dbReference type="EMBL" id="FOFU01000010">
    <property type="protein sequence ID" value="SEQ77625.1"/>
    <property type="molecule type" value="Genomic_DNA"/>
</dbReference>
<dbReference type="OrthoDB" id="9861784at2"/>
<sequence length="156" mass="18992">MNLDKKLAKYARHIENPKYYKKIYSILEKGKRTNYKFKDFNDYDMVEIYARIKSFFEVNDTPEKQKRVIEYFNKIWIIVSDKHYILAETPYLWIALSVYIRCYLFLFWSKFTRLINPSHFFECNNVESELYLLRGALKAAEYLGCEVVDLDEYRLI</sequence>
<evidence type="ECO:0000313" key="2">
    <source>
        <dbReference type="Proteomes" id="UP000182360"/>
    </source>
</evidence>
<proteinExistence type="predicted"/>
<protein>
    <submittedName>
        <fullName evidence="1">Uncharacterized protein</fullName>
    </submittedName>
</protein>
<evidence type="ECO:0000313" key="1">
    <source>
        <dbReference type="EMBL" id="SEQ77625.1"/>
    </source>
</evidence>
<keyword evidence="2" id="KW-1185">Reference proteome</keyword>
<name>A0A1H9IT83_9SPIR</name>
<organism evidence="1 2">
    <name type="scientific">Treponema bryantii</name>
    <dbReference type="NCBI Taxonomy" id="163"/>
    <lineage>
        <taxon>Bacteria</taxon>
        <taxon>Pseudomonadati</taxon>
        <taxon>Spirochaetota</taxon>
        <taxon>Spirochaetia</taxon>
        <taxon>Spirochaetales</taxon>
        <taxon>Treponemataceae</taxon>
        <taxon>Treponema</taxon>
    </lineage>
</organism>
<dbReference type="Proteomes" id="UP000182360">
    <property type="component" value="Unassembled WGS sequence"/>
</dbReference>
<accession>A0A1H9IT83</accession>